<dbReference type="RefSeq" id="WP_027227675.1">
    <property type="nucleotide sequence ID" value="NZ_CP017601.1"/>
</dbReference>
<sequence length="378" mass="43923">MKETDLFSDKIRSELRGATYGEHPFDYLDSSARNEAQDIRKLLQEAFDEYPKDEAMELKQRIQARDVTLSQSATFELILHQLLIKQGLNVEVHPNVSDRSTTPDFLVTNQDNQKIYIEAVKLSELGNDRETLEKQKKLLFDEINKEFHGAKAYLSISVVKQSKANFPRKMLFNEIKACLLKLNESDANRIEGKWESTNKDWIIEFKLFKCDKTPEKFISCIYPYMAQKVDVPKIINRAFQKKAGKYGILPYPLILAININSFVMDDIDELEGLFGKEQFVFTKEGVEFAGRQKNGAWIGPKGIRNKRVAGAWLFDNLTEWRLNKRHFFYLNPWSEKSLHEEFYSFLPTAIANSDGRLIRSEGKRVCDLLGINWNWLDN</sequence>
<protein>
    <submittedName>
        <fullName evidence="1">Uncharacterized protein</fullName>
    </submittedName>
</protein>
<dbReference type="EMBL" id="PQWY01000010">
    <property type="protein sequence ID" value="PPK31508.1"/>
    <property type="molecule type" value="Genomic_DNA"/>
</dbReference>
<organism evidence="1 2">
    <name type="scientific">Legionella pneumophila</name>
    <dbReference type="NCBI Taxonomy" id="446"/>
    <lineage>
        <taxon>Bacteria</taxon>
        <taxon>Pseudomonadati</taxon>
        <taxon>Pseudomonadota</taxon>
        <taxon>Gammaproteobacteria</taxon>
        <taxon>Legionellales</taxon>
        <taxon>Legionellaceae</taxon>
        <taxon>Legionella</taxon>
    </lineage>
</organism>
<proteinExistence type="predicted"/>
<gene>
    <name evidence="1" type="ORF">C3928_05590</name>
</gene>
<evidence type="ECO:0000313" key="1">
    <source>
        <dbReference type="EMBL" id="PPK31508.1"/>
    </source>
</evidence>
<dbReference type="Proteomes" id="UP000239239">
    <property type="component" value="Unassembled WGS sequence"/>
</dbReference>
<comment type="caution">
    <text evidence="1">The sequence shown here is derived from an EMBL/GenBank/DDBJ whole genome shotgun (WGS) entry which is preliminary data.</text>
</comment>
<dbReference type="AlphaFoldDB" id="A0A2S6F247"/>
<name>A0A2S6F247_LEGPN</name>
<evidence type="ECO:0000313" key="2">
    <source>
        <dbReference type="Proteomes" id="UP000239239"/>
    </source>
</evidence>
<dbReference type="OrthoDB" id="7056114at2"/>
<reference evidence="1 2" key="1">
    <citation type="submission" date="2018-02" db="EMBL/GenBank/DDBJ databases">
        <title>Draft genome sequences of four Legionella pneumophila clinical strains isolated in Ontario.</title>
        <authorList>
            <person name="Fortuna A."/>
            <person name="Ramnarine R."/>
            <person name="Li A."/>
            <person name="Frantz C."/>
            <person name="Mallo G."/>
        </authorList>
    </citation>
    <scope>NUCLEOTIDE SEQUENCE [LARGE SCALE GENOMIC DNA]</scope>
    <source>
        <strain evidence="1 2">LG61</strain>
    </source>
</reference>
<accession>A0A2S6F247</accession>